<reference evidence="1 2" key="1">
    <citation type="submission" date="2018-07" db="EMBL/GenBank/DDBJ databases">
        <title>Pseudomonas laoshanensis sp. nov., isolated from soil.</title>
        <authorList>
            <person name="Sun J."/>
            <person name="Yu L."/>
            <person name="Wang M."/>
            <person name="Zhang C."/>
        </authorList>
    </citation>
    <scope>NUCLEOTIDE SEQUENCE [LARGE SCALE GENOMIC DNA]</scope>
    <source>
        <strain evidence="1 2">Y22</strain>
    </source>
</reference>
<organism evidence="1 2">
    <name type="scientific">Halopseudomonas laoshanensis</name>
    <dbReference type="NCBI Taxonomy" id="2268758"/>
    <lineage>
        <taxon>Bacteria</taxon>
        <taxon>Pseudomonadati</taxon>
        <taxon>Pseudomonadota</taxon>
        <taxon>Gammaproteobacteria</taxon>
        <taxon>Pseudomonadales</taxon>
        <taxon>Pseudomonadaceae</taxon>
        <taxon>Halopseudomonas</taxon>
    </lineage>
</organism>
<evidence type="ECO:0008006" key="3">
    <source>
        <dbReference type="Google" id="ProtNLM"/>
    </source>
</evidence>
<dbReference type="OrthoDB" id="8776561at2"/>
<protein>
    <recommendedName>
        <fullName evidence="3">Lipoprotein</fullName>
    </recommendedName>
</protein>
<dbReference type="RefSeq" id="WP_149332135.1">
    <property type="nucleotide sequence ID" value="NZ_QOVF01000002.1"/>
</dbReference>
<comment type="caution">
    <text evidence="1">The sequence shown here is derived from an EMBL/GenBank/DDBJ whole genome shotgun (WGS) entry which is preliminary data.</text>
</comment>
<keyword evidence="2" id="KW-1185">Reference proteome</keyword>
<dbReference type="EMBL" id="QOVF01000002">
    <property type="protein sequence ID" value="KAA0694741.1"/>
    <property type="molecule type" value="Genomic_DNA"/>
</dbReference>
<sequence>MSSKYVNFSRFGLLLVVFTIAGCAILPGARQEPGERLTGILTAESGELRLLPCDGSNAMAVADSANIQQLFKQVVHPGRQSVFVDMAVRTLADGGVEPVEVIRLQQKPSGCADQSHARTQWSVVGHGLEWRMQIGPAGMQWLDQGTDSIALPVPVITEEIPGSAIGFQTLRGDSQEVWLYPDACFEQSSGDYFHRTARLVRDGQTLTGCAYQGLLP</sequence>
<proteinExistence type="predicted"/>
<evidence type="ECO:0000313" key="2">
    <source>
        <dbReference type="Proteomes" id="UP000463138"/>
    </source>
</evidence>
<dbReference type="Proteomes" id="UP000463138">
    <property type="component" value="Unassembled WGS sequence"/>
</dbReference>
<name>A0A7V7KXJ9_9GAMM</name>
<dbReference type="PROSITE" id="PS51257">
    <property type="entry name" value="PROKAR_LIPOPROTEIN"/>
    <property type="match status" value="1"/>
</dbReference>
<evidence type="ECO:0000313" key="1">
    <source>
        <dbReference type="EMBL" id="KAA0694741.1"/>
    </source>
</evidence>
<dbReference type="AlphaFoldDB" id="A0A7V7KXJ9"/>
<gene>
    <name evidence="1" type="ORF">DT594_07595</name>
</gene>
<accession>A0A7V7KXJ9</accession>